<evidence type="ECO:0000313" key="2">
    <source>
        <dbReference type="Proteomes" id="UP001140066"/>
    </source>
</evidence>
<evidence type="ECO:0000313" key="1">
    <source>
        <dbReference type="EMBL" id="KAJ2790999.1"/>
    </source>
</evidence>
<name>A0ACC1KKT1_9FUNG</name>
<keyword evidence="1" id="KW-0808">Transferase</keyword>
<keyword evidence="1" id="KW-0489">Methyltransferase</keyword>
<dbReference type="Proteomes" id="UP001140066">
    <property type="component" value="Unassembled WGS sequence"/>
</dbReference>
<dbReference type="EMBL" id="JANBUK010000221">
    <property type="protein sequence ID" value="KAJ2790999.1"/>
    <property type="molecule type" value="Genomic_DNA"/>
</dbReference>
<keyword evidence="2" id="KW-1185">Reference proteome</keyword>
<comment type="caution">
    <text evidence="1">The sequence shown here is derived from an EMBL/GenBank/DDBJ whole genome shotgun (WGS) entry which is preliminary data.</text>
</comment>
<feature type="non-terminal residue" evidence="1">
    <location>
        <position position="115"/>
    </location>
</feature>
<accession>A0ACC1KKT1</accession>
<protein>
    <submittedName>
        <fullName evidence="1">tRNA (Adenine-N(1)-)-methyltransferase catalytic subunit trm61</fullName>
        <ecNumber evidence="1">2.1.1.2</ecNumber>
    </submittedName>
</protein>
<organism evidence="1 2">
    <name type="scientific">Coemansia linderi</name>
    <dbReference type="NCBI Taxonomy" id="2663919"/>
    <lineage>
        <taxon>Eukaryota</taxon>
        <taxon>Fungi</taxon>
        <taxon>Fungi incertae sedis</taxon>
        <taxon>Zoopagomycota</taxon>
        <taxon>Kickxellomycotina</taxon>
        <taxon>Kickxellomycetes</taxon>
        <taxon>Kickxellales</taxon>
        <taxon>Kickxellaceae</taxon>
        <taxon>Coemansia</taxon>
    </lineage>
</organism>
<proteinExistence type="predicted"/>
<gene>
    <name evidence="1" type="primary">TRM61</name>
    <name evidence="1" type="ORF">GGI18_001443</name>
</gene>
<reference evidence="1" key="1">
    <citation type="submission" date="2022-07" db="EMBL/GenBank/DDBJ databases">
        <title>Phylogenomic reconstructions and comparative analyses of Kickxellomycotina fungi.</title>
        <authorList>
            <person name="Reynolds N.K."/>
            <person name="Stajich J.E."/>
            <person name="Barry K."/>
            <person name="Grigoriev I.V."/>
            <person name="Crous P."/>
            <person name="Smith M.E."/>
        </authorList>
    </citation>
    <scope>NUCLEOTIDE SEQUENCE</scope>
    <source>
        <strain evidence="1">BCRC 34191</strain>
    </source>
</reference>
<dbReference type="EC" id="2.1.1.2" evidence="1"/>
<sequence length="115" mass="12798">MFHQYKTLIEDGDLVVVYLNPGSMLTTTVKAGDMLNNKYGNFRHDDMIGLKYGSMVKSRVGTGFVYLLHPTPALWTQVVPHRTQILYLPDISFISMYLDLKPGKVVLESGTGSGS</sequence>